<keyword evidence="2" id="KW-1185">Reference proteome</keyword>
<evidence type="ECO:0000313" key="1">
    <source>
        <dbReference type="EMBL" id="MFE7965230.1"/>
    </source>
</evidence>
<comment type="caution">
    <text evidence="1">The sequence shown here is derived from an EMBL/GenBank/DDBJ whole genome shotgun (WGS) entry which is preliminary data.</text>
</comment>
<sequence>MKAFAQPVVTAGEIHVTLLPPDHVDYRIRLVRVVWVDPHADHDRQWMVLDVHDECLGRDGTWDPDRKERGRGEAWLADHCFSVGEALRLAQSAVWQVTVNGITTAQVVERDGVLEGRGRDSTRALKEVRTVASRAETALAALHPRWEQYRTPDEDAPQMRSALEVVAALLGRWRRTGHTIRN</sequence>
<dbReference type="EMBL" id="JBHVBU010000054">
    <property type="protein sequence ID" value="MFE7965230.1"/>
    <property type="molecule type" value="Genomic_DNA"/>
</dbReference>
<proteinExistence type="predicted"/>
<protein>
    <submittedName>
        <fullName evidence="1">Uncharacterized protein</fullName>
    </submittedName>
</protein>
<name>A0ABW6JIP0_STRCE</name>
<gene>
    <name evidence="1" type="ORF">ACFU0X_19730</name>
</gene>
<dbReference type="Proteomes" id="UP001600650">
    <property type="component" value="Unassembled WGS sequence"/>
</dbReference>
<reference evidence="1 2" key="1">
    <citation type="submission" date="2024-09" db="EMBL/GenBank/DDBJ databases">
        <title>The Natural Products Discovery Center: Release of the First 8490 Sequenced Strains for Exploring Actinobacteria Biosynthetic Diversity.</title>
        <authorList>
            <person name="Kalkreuter E."/>
            <person name="Kautsar S.A."/>
            <person name="Yang D."/>
            <person name="Bader C.D."/>
            <person name="Teijaro C.N."/>
            <person name="Fluegel L."/>
            <person name="Davis C.M."/>
            <person name="Simpson J.R."/>
            <person name="Lauterbach L."/>
            <person name="Steele A.D."/>
            <person name="Gui C."/>
            <person name="Meng S."/>
            <person name="Li G."/>
            <person name="Viehrig K."/>
            <person name="Ye F."/>
            <person name="Su P."/>
            <person name="Kiefer A.F."/>
            <person name="Nichols A."/>
            <person name="Cepeda A.J."/>
            <person name="Yan W."/>
            <person name="Fan B."/>
            <person name="Jiang Y."/>
            <person name="Adhikari A."/>
            <person name="Zheng C.-J."/>
            <person name="Schuster L."/>
            <person name="Cowan T.M."/>
            <person name="Smanski M.J."/>
            <person name="Chevrette M.G."/>
            <person name="De Carvalho L.P.S."/>
            <person name="Shen B."/>
        </authorList>
    </citation>
    <scope>NUCLEOTIDE SEQUENCE [LARGE SCALE GENOMIC DNA]</scope>
    <source>
        <strain evidence="1 2">NPDC057399</strain>
    </source>
</reference>
<accession>A0ABW6JIP0</accession>
<organism evidence="1 2">
    <name type="scientific">Streptomyces cellulosae</name>
    <dbReference type="NCBI Taxonomy" id="1968"/>
    <lineage>
        <taxon>Bacteria</taxon>
        <taxon>Bacillati</taxon>
        <taxon>Actinomycetota</taxon>
        <taxon>Actinomycetes</taxon>
        <taxon>Kitasatosporales</taxon>
        <taxon>Streptomycetaceae</taxon>
        <taxon>Streptomyces</taxon>
    </lineage>
</organism>
<dbReference type="RefSeq" id="WP_381727140.1">
    <property type="nucleotide sequence ID" value="NZ_JBHVBU010000054.1"/>
</dbReference>
<evidence type="ECO:0000313" key="2">
    <source>
        <dbReference type="Proteomes" id="UP001600650"/>
    </source>
</evidence>